<feature type="domain" description="Transcription regulator PadR N-terminal" evidence="1">
    <location>
        <begin position="37"/>
        <end position="81"/>
    </location>
</feature>
<sequence>MEQLTRVTPATVDVLRALRAEGPDVWGLRVVKLSQRPAGTVYPVLERLERAGWLTSDWEQDDARPGPRRRLYRFTPDGAAAALEIVTSRTVTAGRTARAGAAAAPAEGTA</sequence>
<dbReference type="Proteomes" id="UP000577956">
    <property type="component" value="Unassembled WGS sequence"/>
</dbReference>
<dbReference type="AlphaFoldDB" id="A0A7Y9FIB3"/>
<evidence type="ECO:0000313" key="4">
    <source>
        <dbReference type="Proteomes" id="UP000577956"/>
    </source>
</evidence>
<dbReference type="InterPro" id="IPR005149">
    <property type="entry name" value="Tscrpt_reg_PadR_N"/>
</dbReference>
<protein>
    <recommendedName>
        <fullName evidence="1">Transcription regulator PadR N-terminal domain-containing protein</fullName>
    </recommendedName>
</protein>
<dbReference type="SUPFAM" id="SSF46785">
    <property type="entry name" value="Winged helix' DNA-binding domain"/>
    <property type="match status" value="1"/>
</dbReference>
<dbReference type="Proteomes" id="UP000618382">
    <property type="component" value="Unassembled WGS sequence"/>
</dbReference>
<reference evidence="3 4" key="1">
    <citation type="submission" date="2020-07" db="EMBL/GenBank/DDBJ databases">
        <title>Sequencing the genomes of 1000 actinobacteria strains.</title>
        <authorList>
            <person name="Klenk H.-P."/>
        </authorList>
    </citation>
    <scope>NUCLEOTIDE SEQUENCE [LARGE SCALE GENOMIC DNA]</scope>
    <source>
        <strain evidence="3 4">DSM 24482</strain>
    </source>
</reference>
<name>A0A7Y9FIB3_9CELL</name>
<dbReference type="EMBL" id="JACCBK010000001">
    <property type="protein sequence ID" value="NYD86491.1"/>
    <property type="molecule type" value="Genomic_DNA"/>
</dbReference>
<dbReference type="Pfam" id="PF03551">
    <property type="entry name" value="PadR"/>
    <property type="match status" value="1"/>
</dbReference>
<dbReference type="InterPro" id="IPR036390">
    <property type="entry name" value="WH_DNA-bd_sf"/>
</dbReference>
<organism evidence="3 4">
    <name type="scientific">Cellulomonas oligotrophica</name>
    <dbReference type="NCBI Taxonomy" id="931536"/>
    <lineage>
        <taxon>Bacteria</taxon>
        <taxon>Bacillati</taxon>
        <taxon>Actinomycetota</taxon>
        <taxon>Actinomycetes</taxon>
        <taxon>Micrococcales</taxon>
        <taxon>Cellulomonadaceae</taxon>
        <taxon>Cellulomonas</taxon>
    </lineage>
</organism>
<evidence type="ECO:0000313" key="2">
    <source>
        <dbReference type="EMBL" id="GIG32618.1"/>
    </source>
</evidence>
<dbReference type="Gene3D" id="1.10.10.10">
    <property type="entry name" value="Winged helix-like DNA-binding domain superfamily/Winged helix DNA-binding domain"/>
    <property type="match status" value="1"/>
</dbReference>
<reference evidence="2 5" key="2">
    <citation type="submission" date="2021-01" db="EMBL/GenBank/DDBJ databases">
        <title>Whole genome shotgun sequence of Cellulomonas oligotrophica NBRC 109435.</title>
        <authorList>
            <person name="Komaki H."/>
            <person name="Tamura T."/>
        </authorList>
    </citation>
    <scope>NUCLEOTIDE SEQUENCE [LARGE SCALE GENOMIC DNA]</scope>
    <source>
        <strain evidence="2 5">NBRC 109435</strain>
    </source>
</reference>
<dbReference type="InterPro" id="IPR036388">
    <property type="entry name" value="WH-like_DNA-bd_sf"/>
</dbReference>
<gene>
    <name evidence="3" type="ORF">BKA21_002040</name>
    <name evidence="2" type="ORF">Col01nite_17770</name>
</gene>
<proteinExistence type="predicted"/>
<comment type="caution">
    <text evidence="3">The sequence shown here is derived from an EMBL/GenBank/DDBJ whole genome shotgun (WGS) entry which is preliminary data.</text>
</comment>
<evidence type="ECO:0000313" key="3">
    <source>
        <dbReference type="EMBL" id="NYD86491.1"/>
    </source>
</evidence>
<evidence type="ECO:0000313" key="5">
    <source>
        <dbReference type="Proteomes" id="UP000618382"/>
    </source>
</evidence>
<evidence type="ECO:0000259" key="1">
    <source>
        <dbReference type="Pfam" id="PF03551"/>
    </source>
</evidence>
<accession>A0A7Y9FIB3</accession>
<dbReference type="EMBL" id="BONN01000004">
    <property type="protein sequence ID" value="GIG32618.1"/>
    <property type="molecule type" value="Genomic_DNA"/>
</dbReference>
<keyword evidence="5" id="KW-1185">Reference proteome</keyword>
<dbReference type="RefSeq" id="WP_140458104.1">
    <property type="nucleotide sequence ID" value="NZ_BAABFI010000001.1"/>
</dbReference>